<accession>A0ABV1MUT3</accession>
<feature type="transmembrane region" description="Helical" evidence="7">
    <location>
        <begin position="21"/>
        <end position="45"/>
    </location>
</feature>
<evidence type="ECO:0000256" key="6">
    <source>
        <dbReference type="ARBA" id="ARBA00023136"/>
    </source>
</evidence>
<protein>
    <submittedName>
        <fullName evidence="9">MFS transporter</fullName>
    </submittedName>
</protein>
<evidence type="ECO:0000256" key="3">
    <source>
        <dbReference type="ARBA" id="ARBA00022475"/>
    </source>
</evidence>
<organism evidence="9 10">
    <name type="scientific">Lysinibacillus zambalensis</name>
    <dbReference type="NCBI Taxonomy" id="3160866"/>
    <lineage>
        <taxon>Bacteria</taxon>
        <taxon>Bacillati</taxon>
        <taxon>Bacillota</taxon>
        <taxon>Bacilli</taxon>
        <taxon>Bacillales</taxon>
        <taxon>Bacillaceae</taxon>
        <taxon>Lysinibacillus</taxon>
    </lineage>
</organism>
<evidence type="ECO:0000256" key="7">
    <source>
        <dbReference type="SAM" id="Phobius"/>
    </source>
</evidence>
<keyword evidence="5 7" id="KW-1133">Transmembrane helix</keyword>
<evidence type="ECO:0000256" key="2">
    <source>
        <dbReference type="ARBA" id="ARBA00022448"/>
    </source>
</evidence>
<dbReference type="PROSITE" id="PS50850">
    <property type="entry name" value="MFS"/>
    <property type="match status" value="1"/>
</dbReference>
<dbReference type="PANTHER" id="PTHR23513">
    <property type="entry name" value="INTEGRAL MEMBRANE EFFLUX PROTEIN-RELATED"/>
    <property type="match status" value="1"/>
</dbReference>
<feature type="transmembrane region" description="Helical" evidence="7">
    <location>
        <begin position="316"/>
        <end position="337"/>
    </location>
</feature>
<evidence type="ECO:0000259" key="8">
    <source>
        <dbReference type="PROSITE" id="PS50850"/>
    </source>
</evidence>
<dbReference type="Pfam" id="PF07690">
    <property type="entry name" value="MFS_1"/>
    <property type="match status" value="1"/>
</dbReference>
<dbReference type="EMBL" id="JBEGDG010000013">
    <property type="protein sequence ID" value="MEQ6356273.1"/>
    <property type="molecule type" value="Genomic_DNA"/>
</dbReference>
<keyword evidence="10" id="KW-1185">Reference proteome</keyword>
<name>A0ABV1MUT3_9BACI</name>
<evidence type="ECO:0000256" key="5">
    <source>
        <dbReference type="ARBA" id="ARBA00022989"/>
    </source>
</evidence>
<proteinExistence type="predicted"/>
<dbReference type="Gene3D" id="1.20.1250.20">
    <property type="entry name" value="MFS general substrate transporter like domains"/>
    <property type="match status" value="1"/>
</dbReference>
<reference evidence="9 10" key="1">
    <citation type="submission" date="2024-06" db="EMBL/GenBank/DDBJ databases">
        <title>Lysinibacillus zambalefons sp. nov., a Novel Firmicute Isolated from the Poon Bato Zambales Hyperalkaline Spring.</title>
        <authorList>
            <person name="Aja J.A."/>
            <person name="Lazaro J.E.H."/>
            <person name="Llorin L.D."/>
            <person name="Lim K.R."/>
            <person name="Teodosio J."/>
            <person name="Dalisay D.S."/>
        </authorList>
    </citation>
    <scope>NUCLEOTIDE SEQUENCE [LARGE SCALE GENOMIC DNA]</scope>
    <source>
        <strain evidence="9 10">M3</strain>
    </source>
</reference>
<feature type="transmembrane region" description="Helical" evidence="7">
    <location>
        <begin position="51"/>
        <end position="71"/>
    </location>
</feature>
<dbReference type="InterPro" id="IPR020846">
    <property type="entry name" value="MFS_dom"/>
</dbReference>
<dbReference type="SUPFAM" id="SSF103473">
    <property type="entry name" value="MFS general substrate transporter"/>
    <property type="match status" value="1"/>
</dbReference>
<dbReference type="RefSeq" id="WP_349660749.1">
    <property type="nucleotide sequence ID" value="NZ_JBEGDG010000013.1"/>
</dbReference>
<dbReference type="InterPro" id="IPR036259">
    <property type="entry name" value="MFS_trans_sf"/>
</dbReference>
<feature type="transmembrane region" description="Helical" evidence="7">
    <location>
        <begin position="106"/>
        <end position="124"/>
    </location>
</feature>
<evidence type="ECO:0000256" key="1">
    <source>
        <dbReference type="ARBA" id="ARBA00004651"/>
    </source>
</evidence>
<comment type="caution">
    <text evidence="9">The sequence shown here is derived from an EMBL/GenBank/DDBJ whole genome shotgun (WGS) entry which is preliminary data.</text>
</comment>
<evidence type="ECO:0000313" key="9">
    <source>
        <dbReference type="EMBL" id="MEQ6356273.1"/>
    </source>
</evidence>
<dbReference type="Proteomes" id="UP001478862">
    <property type="component" value="Unassembled WGS sequence"/>
</dbReference>
<sequence length="426" mass="46676">MNDSSPVQNSLWKNQTFTRMFTSYSLSSFGDWFDLTALFILFSFVWKAEPFMLALVPITVAVPSIFLGQVAGVIADRMNKKRLMIATDFLRAGLTIALFFAPGPYWALPIMFVRATAGIFNTPAQQALLRTTVEEEDLLQANTFIGMVFQVSKIVAPFLGSFVVSLFSLQTCFIINAITFTLSGIILLTIKRIPEEEKNIAESVSKYSVIQSWLQGWRALLTTKMLLFGIIFYLFGYAGLYLVEAQLSILLREVTPNLPEIVGYVIATVGLGTFIVGGIMTRKKEIVSYGLPIAGGNLLIGMAFIGLGLFKTGDLIVWLFAFGLLIGCGTGMSMIAFSYLRQKETPVEMVGRITGITNSLISTVIIIGPISGSLLVQHFGVSTAFVVAGGFLLLLGTVGLIFRSMIWEKQSNVSKDENKEMMGGKA</sequence>
<comment type="subcellular location">
    <subcellularLocation>
        <location evidence="1">Cell membrane</location>
        <topology evidence="1">Multi-pass membrane protein</topology>
    </subcellularLocation>
</comment>
<feature type="transmembrane region" description="Helical" evidence="7">
    <location>
        <begin position="173"/>
        <end position="190"/>
    </location>
</feature>
<feature type="transmembrane region" description="Helical" evidence="7">
    <location>
        <begin position="261"/>
        <end position="279"/>
    </location>
</feature>
<feature type="transmembrane region" description="Helical" evidence="7">
    <location>
        <begin position="225"/>
        <end position="249"/>
    </location>
</feature>
<keyword evidence="2" id="KW-0813">Transport</keyword>
<keyword evidence="4 7" id="KW-0812">Transmembrane</keyword>
<dbReference type="CDD" id="cd06173">
    <property type="entry name" value="MFS_MefA_like"/>
    <property type="match status" value="1"/>
</dbReference>
<dbReference type="PANTHER" id="PTHR23513:SF6">
    <property type="entry name" value="MAJOR FACILITATOR SUPERFAMILY ASSOCIATED DOMAIN-CONTAINING PROTEIN"/>
    <property type="match status" value="1"/>
</dbReference>
<evidence type="ECO:0000313" key="10">
    <source>
        <dbReference type="Proteomes" id="UP001478862"/>
    </source>
</evidence>
<feature type="transmembrane region" description="Helical" evidence="7">
    <location>
        <begin position="382"/>
        <end position="402"/>
    </location>
</feature>
<evidence type="ECO:0000256" key="4">
    <source>
        <dbReference type="ARBA" id="ARBA00022692"/>
    </source>
</evidence>
<keyword evidence="6 7" id="KW-0472">Membrane</keyword>
<feature type="transmembrane region" description="Helical" evidence="7">
    <location>
        <begin position="349"/>
        <end position="370"/>
    </location>
</feature>
<gene>
    <name evidence="9" type="ORF">ABNX05_16720</name>
</gene>
<dbReference type="InterPro" id="IPR011701">
    <property type="entry name" value="MFS"/>
</dbReference>
<feature type="transmembrane region" description="Helical" evidence="7">
    <location>
        <begin position="286"/>
        <end position="310"/>
    </location>
</feature>
<keyword evidence="3" id="KW-1003">Cell membrane</keyword>
<feature type="domain" description="Major facilitator superfamily (MFS) profile" evidence="8">
    <location>
        <begin position="1"/>
        <end position="407"/>
    </location>
</feature>